<dbReference type="EMBL" id="CP001681">
    <property type="protein sequence ID" value="ACU03995.1"/>
    <property type="molecule type" value="Genomic_DNA"/>
</dbReference>
<dbReference type="InterPro" id="IPR013094">
    <property type="entry name" value="AB_hydrolase_3"/>
</dbReference>
<evidence type="ECO:0000259" key="2">
    <source>
        <dbReference type="Pfam" id="PF07859"/>
    </source>
</evidence>
<keyword evidence="1 3" id="KW-0378">Hydrolase</keyword>
<dbReference type="HOGENOM" id="CLU_012494_6_4_10"/>
<dbReference type="SUPFAM" id="SSF53474">
    <property type="entry name" value="alpha/beta-Hydrolases"/>
    <property type="match status" value="1"/>
</dbReference>
<dbReference type="AlphaFoldDB" id="C6XVC9"/>
<accession>C6XVC9</accession>
<dbReference type="Gene3D" id="3.40.50.1820">
    <property type="entry name" value="alpha/beta hydrolase"/>
    <property type="match status" value="1"/>
</dbReference>
<evidence type="ECO:0000313" key="4">
    <source>
        <dbReference type="Proteomes" id="UP000000852"/>
    </source>
</evidence>
<gene>
    <name evidence="3" type="ordered locus">Phep_1786</name>
</gene>
<organism evidence="3 4">
    <name type="scientific">Pedobacter heparinus (strain ATCC 13125 / DSM 2366 / CIP 104194 / JCM 7457 / NBRC 12017 / NCIMB 9290 / NRRL B-14731 / HIM 762-3)</name>
    <dbReference type="NCBI Taxonomy" id="485917"/>
    <lineage>
        <taxon>Bacteria</taxon>
        <taxon>Pseudomonadati</taxon>
        <taxon>Bacteroidota</taxon>
        <taxon>Sphingobacteriia</taxon>
        <taxon>Sphingobacteriales</taxon>
        <taxon>Sphingobacteriaceae</taxon>
        <taxon>Pedobacter</taxon>
    </lineage>
</organism>
<protein>
    <submittedName>
        <fullName evidence="3">Alpha/beta hydrolase fold-3 domain protein</fullName>
    </submittedName>
</protein>
<evidence type="ECO:0000313" key="3">
    <source>
        <dbReference type="EMBL" id="ACU03995.1"/>
    </source>
</evidence>
<sequence length="317" mass="35202">MATYDELDEQSQQLIAAMHARKITFQSEAEKLQGERDGYRRIIPMAGVVEALYAIHDKYLDTDFGTIPVRIYRPNDKKPLPVLIYFHGGGYVSGGLDTHDQQLRYFSKHAGIIVIAVAYSLAPERKYPAAISDAYYTVKWVHENCAALHIDHKHIAIGGDSAGGLLSALLAMKLRDEKIIPIAFQLLLCPNLDLTMSSDSWKALGEKAYILSARKQIDFYNWFLPSDIDRGNETVSPIFASDFSVLPPTMIVTAAADPLKDEGRLYMEKLQQARVPVMHKEYEGVVHGFYQLSGVIDKGKVALDDVCAALKAALAGE</sequence>
<keyword evidence="4" id="KW-1185">Reference proteome</keyword>
<proteinExistence type="predicted"/>
<dbReference type="STRING" id="485917.Phep_1786"/>
<feature type="domain" description="Alpha/beta hydrolase fold-3" evidence="2">
    <location>
        <begin position="83"/>
        <end position="290"/>
    </location>
</feature>
<reference evidence="3 4" key="1">
    <citation type="journal article" date="2009" name="Stand. Genomic Sci.">
        <title>Complete genome sequence of Pedobacter heparinus type strain (HIM 762-3).</title>
        <authorList>
            <person name="Han C."/>
            <person name="Spring S."/>
            <person name="Lapidus A."/>
            <person name="Del Rio T.G."/>
            <person name="Tice H."/>
            <person name="Copeland A."/>
            <person name="Cheng J.F."/>
            <person name="Lucas S."/>
            <person name="Chen F."/>
            <person name="Nolan M."/>
            <person name="Bruce D."/>
            <person name="Goodwin L."/>
            <person name="Pitluck S."/>
            <person name="Ivanova N."/>
            <person name="Mavromatis K."/>
            <person name="Mikhailova N."/>
            <person name="Pati A."/>
            <person name="Chen A."/>
            <person name="Palaniappan K."/>
            <person name="Land M."/>
            <person name="Hauser L."/>
            <person name="Chang Y.J."/>
            <person name="Jeffries C.C."/>
            <person name="Saunders E."/>
            <person name="Chertkov O."/>
            <person name="Brettin T."/>
            <person name="Goker M."/>
            <person name="Rohde M."/>
            <person name="Bristow J."/>
            <person name="Eisen J.A."/>
            <person name="Markowitz V."/>
            <person name="Hugenholtz P."/>
            <person name="Kyrpides N.C."/>
            <person name="Klenk H.P."/>
            <person name="Detter J.C."/>
        </authorList>
    </citation>
    <scope>NUCLEOTIDE SEQUENCE [LARGE SCALE GENOMIC DNA]</scope>
    <source>
        <strain evidence="4">ATCC 13125 / DSM 2366 / CIP 104194 / JCM 7457 / NBRC 12017 / NCIMB 9290 / NRRL B-14731 / HIM 762-3</strain>
    </source>
</reference>
<dbReference type="Proteomes" id="UP000000852">
    <property type="component" value="Chromosome"/>
</dbReference>
<dbReference type="InterPro" id="IPR050300">
    <property type="entry name" value="GDXG_lipolytic_enzyme"/>
</dbReference>
<dbReference type="Pfam" id="PF07859">
    <property type="entry name" value="Abhydrolase_3"/>
    <property type="match status" value="1"/>
</dbReference>
<dbReference type="eggNOG" id="COG0657">
    <property type="taxonomic scope" value="Bacteria"/>
</dbReference>
<dbReference type="InterPro" id="IPR029058">
    <property type="entry name" value="AB_hydrolase_fold"/>
</dbReference>
<dbReference type="PANTHER" id="PTHR48081">
    <property type="entry name" value="AB HYDROLASE SUPERFAMILY PROTEIN C4A8.06C"/>
    <property type="match status" value="1"/>
</dbReference>
<dbReference type="KEGG" id="phe:Phep_1786"/>
<evidence type="ECO:0000256" key="1">
    <source>
        <dbReference type="ARBA" id="ARBA00022801"/>
    </source>
</evidence>
<dbReference type="PANTHER" id="PTHR48081:SF8">
    <property type="entry name" value="ALPHA_BETA HYDROLASE FOLD-3 DOMAIN-CONTAINING PROTEIN-RELATED"/>
    <property type="match status" value="1"/>
</dbReference>
<name>C6XVC9_PEDHD</name>
<dbReference type="GO" id="GO:0016787">
    <property type="term" value="F:hydrolase activity"/>
    <property type="evidence" value="ECO:0007669"/>
    <property type="project" value="UniProtKB-KW"/>
</dbReference>